<reference evidence="5" key="1">
    <citation type="submission" date="2016-10" db="EMBL/GenBank/DDBJ databases">
        <authorList>
            <person name="Varghese N."/>
            <person name="Submissions S."/>
        </authorList>
    </citation>
    <scope>NUCLEOTIDE SEQUENCE [LARGE SCALE GENOMIC DNA]</scope>
    <source>
        <strain evidence="5">DSM 17834</strain>
    </source>
</reference>
<dbReference type="AlphaFoldDB" id="A0A1I5QQ99"/>
<evidence type="ECO:0000313" key="5">
    <source>
        <dbReference type="Proteomes" id="UP000198784"/>
    </source>
</evidence>
<dbReference type="InterPro" id="IPR045595">
    <property type="entry name" value="SufBD_N"/>
</dbReference>
<accession>A0A1I5QQ99</accession>
<dbReference type="RefSeq" id="WP_090500567.1">
    <property type="nucleotide sequence ID" value="NZ_FOWX01000011.1"/>
</dbReference>
<dbReference type="EMBL" id="FOWX01000011">
    <property type="protein sequence ID" value="SFP48181.1"/>
    <property type="molecule type" value="Genomic_DNA"/>
</dbReference>
<dbReference type="STRING" id="289003.SAMN05216190_11155"/>
<dbReference type="InterPro" id="IPR055346">
    <property type="entry name" value="Fe-S_cluster_assembly_SufBD"/>
</dbReference>
<feature type="domain" description="SUF system FeS cluster assembly SufBD N-terminal" evidence="3">
    <location>
        <begin position="27"/>
        <end position="169"/>
    </location>
</feature>
<dbReference type="InterPro" id="IPR000825">
    <property type="entry name" value="SUF_FeS_clus_asmbl_SufBD_core"/>
</dbReference>
<dbReference type="GO" id="GO:0016226">
    <property type="term" value="P:iron-sulfur cluster assembly"/>
    <property type="evidence" value="ECO:0007669"/>
    <property type="project" value="InterPro"/>
</dbReference>
<proteinExistence type="inferred from homology"/>
<dbReference type="PANTHER" id="PTHR43575:SF1">
    <property type="entry name" value="PROTEIN ABCI7, CHLOROPLASTIC"/>
    <property type="match status" value="1"/>
</dbReference>
<dbReference type="InterPro" id="IPR011542">
    <property type="entry name" value="SUF_FeS_clus_asmbl_SufD"/>
</dbReference>
<dbReference type="SUPFAM" id="SSF101960">
    <property type="entry name" value="Stabilizer of iron transporter SufD"/>
    <property type="match status" value="1"/>
</dbReference>
<dbReference type="Proteomes" id="UP000198784">
    <property type="component" value="Unassembled WGS sequence"/>
</dbReference>
<gene>
    <name evidence="4" type="ORF">SAMN05216190_11155</name>
</gene>
<name>A0A1I5QQ99_9PSED</name>
<dbReference type="NCBIfam" id="TIGR01981">
    <property type="entry name" value="sufD"/>
    <property type="match status" value="1"/>
</dbReference>
<feature type="domain" description="SUF system FeS cluster assembly SufBD core" evidence="2">
    <location>
        <begin position="181"/>
        <end position="407"/>
    </location>
</feature>
<evidence type="ECO:0000313" key="4">
    <source>
        <dbReference type="EMBL" id="SFP48181.1"/>
    </source>
</evidence>
<keyword evidence="5" id="KW-1185">Reference proteome</keyword>
<dbReference type="InterPro" id="IPR037284">
    <property type="entry name" value="SUF_FeS_clus_asmbl_SufBD_sf"/>
</dbReference>
<dbReference type="Pfam" id="PF01458">
    <property type="entry name" value="SUFBD_core"/>
    <property type="match status" value="1"/>
</dbReference>
<evidence type="ECO:0000256" key="1">
    <source>
        <dbReference type="ARBA" id="ARBA00043967"/>
    </source>
</evidence>
<evidence type="ECO:0000259" key="3">
    <source>
        <dbReference type="Pfam" id="PF19295"/>
    </source>
</evidence>
<organism evidence="4 5">
    <name type="scientific">Pseudomonas borbori</name>
    <dbReference type="NCBI Taxonomy" id="289003"/>
    <lineage>
        <taxon>Bacteria</taxon>
        <taxon>Pseudomonadati</taxon>
        <taxon>Pseudomonadota</taxon>
        <taxon>Gammaproteobacteria</taxon>
        <taxon>Pseudomonadales</taxon>
        <taxon>Pseudomonadaceae</taxon>
        <taxon>Pseudomonas</taxon>
    </lineage>
</organism>
<sequence length="439" mass="46870">MSSATQVPLLTALQAAEPARQPAWRRQLRGAAWQWLAEHGFPTAKDEAWKYTRVAPILAVPFQPAAAQPNRRLSAARLAQLVGDYGGPRLVFVNGHFAAPLSARAGLPVGVRLSNLAALPDAERAVLEPLLARVLQVAPHAFGALNAALGEDGAVLQIPAHCTLERPIHLVFLVDSDAAPLAVHPRALIQLGAGSRASLVESHVASGAGIYLSNALSQVVLEAGAELEHYSLQDASRSAFHLARLDVRQARDSRFSAHLTACGGAIGRHEVRIALEGPGARVALDGLYLPGGEQHLDNQTCIEHLAPYCTSRERYKGVIGGRGHGVFDGRIIVRPGALKTDASQTIKNLLLSATAQANAQPRLEIFADDVKCAHGAAVGQLDQQAIFYLRSRGLTEPAARALLTHAFVSEMLEAIRLAPLRSRVERLVAVQLRSLEVAP</sequence>
<evidence type="ECO:0000259" key="2">
    <source>
        <dbReference type="Pfam" id="PF01458"/>
    </source>
</evidence>
<dbReference type="Pfam" id="PF19295">
    <property type="entry name" value="SufBD_N"/>
    <property type="match status" value="1"/>
</dbReference>
<dbReference type="PANTHER" id="PTHR43575">
    <property type="entry name" value="PROTEIN ABCI7, CHLOROPLASTIC"/>
    <property type="match status" value="1"/>
</dbReference>
<dbReference type="OrthoDB" id="9768262at2"/>
<comment type="similarity">
    <text evidence="1">Belongs to the iron-sulfur cluster assembly SufBD family.</text>
</comment>
<protein>
    <submittedName>
        <fullName evidence="4">Iron-regulated ABC transporter permease protein SufD</fullName>
    </submittedName>
</protein>